<reference evidence="5 6" key="1">
    <citation type="journal article" date="2023" name="G3 (Bethesda)">
        <title>A chromosome-length genome assembly and annotation of blackberry (Rubus argutus, cv. 'Hillquist').</title>
        <authorList>
            <person name="Bruna T."/>
            <person name="Aryal R."/>
            <person name="Dudchenko O."/>
            <person name="Sargent D.J."/>
            <person name="Mead D."/>
            <person name="Buti M."/>
            <person name="Cavallini A."/>
            <person name="Hytonen T."/>
            <person name="Andres J."/>
            <person name="Pham M."/>
            <person name="Weisz D."/>
            <person name="Mascagni F."/>
            <person name="Usai G."/>
            <person name="Natali L."/>
            <person name="Bassil N."/>
            <person name="Fernandez G.E."/>
            <person name="Lomsadze A."/>
            <person name="Armour M."/>
            <person name="Olukolu B."/>
            <person name="Poorten T."/>
            <person name="Britton C."/>
            <person name="Davik J."/>
            <person name="Ashrafi H."/>
            <person name="Aiden E.L."/>
            <person name="Borodovsky M."/>
            <person name="Worthington M."/>
        </authorList>
    </citation>
    <scope>NUCLEOTIDE SEQUENCE [LARGE SCALE GENOMIC DNA]</scope>
    <source>
        <strain evidence="5">PI 553951</strain>
    </source>
</reference>
<proteinExistence type="predicted"/>
<feature type="domain" description="Tify" evidence="4">
    <location>
        <begin position="140"/>
        <end position="192"/>
    </location>
</feature>
<evidence type="ECO:0000256" key="2">
    <source>
        <dbReference type="ARBA" id="ARBA00023242"/>
    </source>
</evidence>
<comment type="caution">
    <text evidence="5">The sequence shown here is derived from an EMBL/GenBank/DDBJ whole genome shotgun (WGS) entry which is preliminary data.</text>
</comment>
<dbReference type="GO" id="GO:0005634">
    <property type="term" value="C:nucleus"/>
    <property type="evidence" value="ECO:0007669"/>
    <property type="project" value="UniProtKB-SubCell"/>
</dbReference>
<evidence type="ECO:0000256" key="1">
    <source>
        <dbReference type="ARBA" id="ARBA00004123"/>
    </source>
</evidence>
<evidence type="ECO:0000259" key="4">
    <source>
        <dbReference type="Pfam" id="PF16135"/>
    </source>
</evidence>
<name>A0AAW1WUB8_RUBAR</name>
<dbReference type="EMBL" id="JBEDUW010000005">
    <property type="protein sequence ID" value="KAK9927709.1"/>
    <property type="molecule type" value="Genomic_DNA"/>
</dbReference>
<comment type="subcellular location">
    <subcellularLocation>
        <location evidence="1">Nucleus</location>
    </subcellularLocation>
</comment>
<feature type="region of interest" description="Disordered" evidence="3">
    <location>
        <begin position="1"/>
        <end position="31"/>
    </location>
</feature>
<evidence type="ECO:0000256" key="3">
    <source>
        <dbReference type="SAM" id="MobiDB-lite"/>
    </source>
</evidence>
<feature type="compositionally biased region" description="Polar residues" evidence="3">
    <location>
        <begin position="15"/>
        <end position="26"/>
    </location>
</feature>
<dbReference type="AlphaFoldDB" id="A0AAW1WUB8"/>
<keyword evidence="2" id="KW-0539">Nucleus</keyword>
<evidence type="ECO:0000313" key="6">
    <source>
        <dbReference type="Proteomes" id="UP001457282"/>
    </source>
</evidence>
<dbReference type="Pfam" id="PF16135">
    <property type="entry name" value="TDBD"/>
    <property type="match status" value="1"/>
</dbReference>
<evidence type="ECO:0000313" key="5">
    <source>
        <dbReference type="EMBL" id="KAK9927709.1"/>
    </source>
</evidence>
<feature type="compositionally biased region" description="Basic and acidic residues" evidence="3">
    <location>
        <begin position="1"/>
        <end position="14"/>
    </location>
</feature>
<dbReference type="InterPro" id="IPR032308">
    <property type="entry name" value="TDBD"/>
</dbReference>
<accession>A0AAW1WUB8</accession>
<dbReference type="PANTHER" id="PTHR46309">
    <property type="entry name" value="PHD FINGER PROTEIN 12"/>
    <property type="match status" value="1"/>
</dbReference>
<dbReference type="GO" id="GO:0003714">
    <property type="term" value="F:transcription corepressor activity"/>
    <property type="evidence" value="ECO:0007669"/>
    <property type="project" value="InterPro"/>
</dbReference>
<dbReference type="GO" id="GO:0006357">
    <property type="term" value="P:regulation of transcription by RNA polymerase II"/>
    <property type="evidence" value="ECO:0007669"/>
    <property type="project" value="TreeGrafter"/>
</dbReference>
<dbReference type="InterPro" id="IPR042163">
    <property type="entry name" value="PHF12"/>
</dbReference>
<dbReference type="PANTHER" id="PTHR46309:SF5">
    <property type="entry name" value="GNAT FAMILY ACETYLTRANSFERASE"/>
    <property type="match status" value="1"/>
</dbReference>
<keyword evidence="6" id="KW-1185">Reference proteome</keyword>
<dbReference type="Proteomes" id="UP001457282">
    <property type="component" value="Unassembled WGS sequence"/>
</dbReference>
<organism evidence="5 6">
    <name type="scientific">Rubus argutus</name>
    <name type="common">Southern blackberry</name>
    <dbReference type="NCBI Taxonomy" id="59490"/>
    <lineage>
        <taxon>Eukaryota</taxon>
        <taxon>Viridiplantae</taxon>
        <taxon>Streptophyta</taxon>
        <taxon>Embryophyta</taxon>
        <taxon>Tracheophyta</taxon>
        <taxon>Spermatophyta</taxon>
        <taxon>Magnoliopsida</taxon>
        <taxon>eudicotyledons</taxon>
        <taxon>Gunneridae</taxon>
        <taxon>Pentapetalae</taxon>
        <taxon>rosids</taxon>
        <taxon>fabids</taxon>
        <taxon>Rosales</taxon>
        <taxon>Rosaceae</taxon>
        <taxon>Rosoideae</taxon>
        <taxon>Rosoideae incertae sedis</taxon>
        <taxon>Rubus</taxon>
    </lineage>
</organism>
<gene>
    <name evidence="5" type="ORF">M0R45_024880</name>
</gene>
<sequence>MVYNLRNREEKKICDSSSSENDSNGIVSDPDYFPRNITRQSALLIRNGEANSCGNLVRKRGRRAQNRATYVLPIYYQRLKRKKRAPISMESHAGSSSGNPSGEEVIDNSPILSRLIDLQVIQEKSKVLYMNESKEPVLEGWIRRDGILCNCCGQVITVWDFEFHAKSSLENPYQQIFVMNNNKTLLECQMEALFGPL</sequence>
<protein>
    <recommendedName>
        <fullName evidence="4">Tify domain-containing protein</fullName>
    </recommendedName>
</protein>